<dbReference type="EMBL" id="JACIEJ010000006">
    <property type="protein sequence ID" value="MBB3986311.1"/>
    <property type="molecule type" value="Genomic_DNA"/>
</dbReference>
<dbReference type="Proteomes" id="UP000541426">
    <property type="component" value="Unassembled WGS sequence"/>
</dbReference>
<accession>A0A7W6GSC5</accession>
<dbReference type="AlphaFoldDB" id="A0A7W6GSC5"/>
<feature type="signal peptide" evidence="1">
    <location>
        <begin position="1"/>
        <end position="20"/>
    </location>
</feature>
<sequence length="151" mass="16441">MKRFMTATALVTVIATGAFAADDFSTTTINQYIPELDVSTLTDEQAAALVGIATSADEAEKEQKMRSYIGVFKEPETTTVVKVVPADSVVVTEEVAAEDDGEYFDEVIASFLPDVDIETLTDEQKAALVAIASKEGNDNDKEREMRSYLMN</sequence>
<gene>
    <name evidence="2" type="ORF">GGQ68_002650</name>
</gene>
<name>A0A7W6GSC5_9RHOB</name>
<evidence type="ECO:0000313" key="2">
    <source>
        <dbReference type="EMBL" id="MBB3986311.1"/>
    </source>
</evidence>
<feature type="chain" id="PRO_5030634753" evidence="1">
    <location>
        <begin position="21"/>
        <end position="151"/>
    </location>
</feature>
<evidence type="ECO:0000313" key="3">
    <source>
        <dbReference type="Proteomes" id="UP000541426"/>
    </source>
</evidence>
<keyword evidence="3" id="KW-1185">Reference proteome</keyword>
<protein>
    <submittedName>
        <fullName evidence="2">Uncharacterized protein</fullName>
    </submittedName>
</protein>
<evidence type="ECO:0000256" key="1">
    <source>
        <dbReference type="SAM" id="SignalP"/>
    </source>
</evidence>
<proteinExistence type="predicted"/>
<keyword evidence="1" id="KW-0732">Signal</keyword>
<dbReference type="RefSeq" id="WP_183966607.1">
    <property type="nucleotide sequence ID" value="NZ_BAABBZ010000010.1"/>
</dbReference>
<comment type="caution">
    <text evidence="2">The sequence shown here is derived from an EMBL/GenBank/DDBJ whole genome shotgun (WGS) entry which is preliminary data.</text>
</comment>
<reference evidence="2 3" key="1">
    <citation type="submission" date="2020-08" db="EMBL/GenBank/DDBJ databases">
        <title>Genomic Encyclopedia of Type Strains, Phase IV (KMG-IV): sequencing the most valuable type-strain genomes for metagenomic binning, comparative biology and taxonomic classification.</title>
        <authorList>
            <person name="Goeker M."/>
        </authorList>
    </citation>
    <scope>NUCLEOTIDE SEQUENCE [LARGE SCALE GENOMIC DNA]</scope>
    <source>
        <strain evidence="2 3">DSM 102235</strain>
    </source>
</reference>
<organism evidence="2 3">
    <name type="scientific">Sagittula marina</name>
    <dbReference type="NCBI Taxonomy" id="943940"/>
    <lineage>
        <taxon>Bacteria</taxon>
        <taxon>Pseudomonadati</taxon>
        <taxon>Pseudomonadota</taxon>
        <taxon>Alphaproteobacteria</taxon>
        <taxon>Rhodobacterales</taxon>
        <taxon>Roseobacteraceae</taxon>
        <taxon>Sagittula</taxon>
    </lineage>
</organism>